<evidence type="ECO:0000259" key="2">
    <source>
        <dbReference type="Pfam" id="PF01926"/>
    </source>
</evidence>
<evidence type="ECO:0000256" key="1">
    <source>
        <dbReference type="SAM" id="Phobius"/>
    </source>
</evidence>
<dbReference type="Gene3D" id="3.40.50.300">
    <property type="entry name" value="P-loop containing nucleotide triphosphate hydrolases"/>
    <property type="match status" value="1"/>
</dbReference>
<evidence type="ECO:0000313" key="3">
    <source>
        <dbReference type="EMBL" id="GGN03387.1"/>
    </source>
</evidence>
<dbReference type="InterPro" id="IPR027417">
    <property type="entry name" value="P-loop_NTPase"/>
</dbReference>
<comment type="caution">
    <text evidence="3">The sequence shown here is derived from an EMBL/GenBank/DDBJ whole genome shotgun (WGS) entry which is preliminary data.</text>
</comment>
<name>A0ABQ2I856_9MICO</name>
<keyword evidence="1" id="KW-1133">Transmembrane helix</keyword>
<feature type="transmembrane region" description="Helical" evidence="1">
    <location>
        <begin position="457"/>
        <end position="482"/>
    </location>
</feature>
<evidence type="ECO:0000313" key="4">
    <source>
        <dbReference type="Proteomes" id="UP000623461"/>
    </source>
</evidence>
<feature type="transmembrane region" description="Helical" evidence="1">
    <location>
        <begin position="502"/>
        <end position="526"/>
    </location>
</feature>
<dbReference type="PANTHER" id="PTHR42698">
    <property type="entry name" value="GTPASE ERA"/>
    <property type="match status" value="1"/>
</dbReference>
<sequence>MSPIRMGRATVTPVSAAELGSRTTELSMALVSGADELDPSGVAVARRVVDKAVERSGIAGDHTVVALAGATGSGKSSLFNALVGADVATIGARRPTTSRPTAGLWGDSDPSELLDWLGVAARHVVELPGTAPKGEGGKAAPAASTKPAAAGQVVGSLDGLVLLDLPDFDSRELEHRREAERVLELVDVFVWVTDPQKYADARLHDEFVSLLSQHDAVTLAVLNQSDRLAPDAVKTLTQDLGKLLVADGVTDAKVLATSTVTGQGIPELKQRLANAVAGHAASRQRLKADIVGASLRLRPGVADSEADVGRVPRDELDASLARAAGVPIVLDAVARDYRREAFAHTGWLFARWTKGFAADPLRRLRLDRTGGRPPIHVEIDGADVRAVLGRSSIPAPTVSTVSAVDLATRSFVREASEGLPVRWAQAAEEAVDRGDGALTDSLDRAVIGTSLRARRPVWWFVVNILQWVLGLVALAGLVWYAVLWGFALLQLPRPETPSVGILPLPLVMLVVGVLIGIGLGVLSRWWARIGARHRRTVVGKRLTESVATVADEHVLIPVDEVLLRHRETREHLDAAAG</sequence>
<dbReference type="PANTHER" id="PTHR42698:SF1">
    <property type="entry name" value="GTPASE ERA, MITOCHONDRIAL"/>
    <property type="match status" value="1"/>
</dbReference>
<proteinExistence type="predicted"/>
<feature type="domain" description="G" evidence="2">
    <location>
        <begin position="65"/>
        <end position="200"/>
    </location>
</feature>
<gene>
    <name evidence="3" type="ORF">GCM10009721_33380</name>
</gene>
<reference evidence="4" key="1">
    <citation type="journal article" date="2019" name="Int. J. Syst. Evol. Microbiol.">
        <title>The Global Catalogue of Microorganisms (GCM) 10K type strain sequencing project: providing services to taxonomists for standard genome sequencing and annotation.</title>
        <authorList>
            <consortium name="The Broad Institute Genomics Platform"/>
            <consortium name="The Broad Institute Genome Sequencing Center for Infectious Disease"/>
            <person name="Wu L."/>
            <person name="Ma J."/>
        </authorList>
    </citation>
    <scope>NUCLEOTIDE SEQUENCE [LARGE SCALE GENOMIC DNA]</scope>
    <source>
        <strain evidence="4">JCM 1365</strain>
    </source>
</reference>
<dbReference type="RefSeq" id="WP_043417366.1">
    <property type="nucleotide sequence ID" value="NZ_BMNZ01000006.1"/>
</dbReference>
<organism evidence="3 4">
    <name type="scientific">Terrabacter tumescens</name>
    <dbReference type="NCBI Taxonomy" id="60443"/>
    <lineage>
        <taxon>Bacteria</taxon>
        <taxon>Bacillati</taxon>
        <taxon>Actinomycetota</taxon>
        <taxon>Actinomycetes</taxon>
        <taxon>Micrococcales</taxon>
        <taxon>Intrasporangiaceae</taxon>
        <taxon>Terrabacter</taxon>
    </lineage>
</organism>
<dbReference type="EMBL" id="BMNZ01000006">
    <property type="protein sequence ID" value="GGN03387.1"/>
    <property type="molecule type" value="Genomic_DNA"/>
</dbReference>
<keyword evidence="1" id="KW-0472">Membrane</keyword>
<dbReference type="InterPro" id="IPR006073">
    <property type="entry name" value="GTP-bd"/>
</dbReference>
<dbReference type="InterPro" id="IPR005662">
    <property type="entry name" value="GTPase_Era-like"/>
</dbReference>
<dbReference type="Proteomes" id="UP000623461">
    <property type="component" value="Unassembled WGS sequence"/>
</dbReference>
<accession>A0ABQ2I856</accession>
<keyword evidence="1" id="KW-0812">Transmembrane</keyword>
<protein>
    <recommendedName>
        <fullName evidence="2">G domain-containing protein</fullName>
    </recommendedName>
</protein>
<keyword evidence="4" id="KW-1185">Reference proteome</keyword>
<dbReference type="SUPFAM" id="SSF52540">
    <property type="entry name" value="P-loop containing nucleoside triphosphate hydrolases"/>
    <property type="match status" value="1"/>
</dbReference>
<dbReference type="Pfam" id="PF01926">
    <property type="entry name" value="MMR_HSR1"/>
    <property type="match status" value="1"/>
</dbReference>